<accession>A0ABW8ZUE8</accession>
<evidence type="ECO:0000256" key="4">
    <source>
        <dbReference type="ARBA" id="ARBA00047720"/>
    </source>
</evidence>
<feature type="domain" description="Amidohydrolase-related" evidence="5">
    <location>
        <begin position="328"/>
        <end position="386"/>
    </location>
</feature>
<feature type="domain" description="Adenine deaminase C-terminal" evidence="6">
    <location>
        <begin position="452"/>
        <end position="585"/>
    </location>
</feature>
<dbReference type="InterPro" id="IPR011059">
    <property type="entry name" value="Metal-dep_hydrolase_composite"/>
</dbReference>
<proteinExistence type="inferred from homology"/>
<protein>
    <recommendedName>
        <fullName evidence="2">adenine deaminase</fullName>
        <ecNumber evidence="2">3.5.4.2</ecNumber>
    </recommendedName>
</protein>
<evidence type="ECO:0000256" key="3">
    <source>
        <dbReference type="ARBA" id="ARBA00022801"/>
    </source>
</evidence>
<dbReference type="InterPro" id="IPR032466">
    <property type="entry name" value="Metal_Hydrolase"/>
</dbReference>
<dbReference type="Pfam" id="PF01979">
    <property type="entry name" value="Amidohydro_1"/>
    <property type="match status" value="1"/>
</dbReference>
<organism evidence="7 8">
    <name type="scientific">Paraburkholderia agricolaris</name>
    <dbReference type="NCBI Taxonomy" id="2152888"/>
    <lineage>
        <taxon>Bacteria</taxon>
        <taxon>Pseudomonadati</taxon>
        <taxon>Pseudomonadota</taxon>
        <taxon>Betaproteobacteria</taxon>
        <taxon>Burkholderiales</taxon>
        <taxon>Burkholderiaceae</taxon>
        <taxon>Paraburkholderia</taxon>
    </lineage>
</organism>
<dbReference type="RefSeq" id="WP_408329801.1">
    <property type="nucleotide sequence ID" value="NZ_JAQQFH010000011.1"/>
</dbReference>
<comment type="similarity">
    <text evidence="1">Belongs to the metallo-dependent hydrolases superfamily. Adenine deaminase family.</text>
</comment>
<comment type="caution">
    <text evidence="7">The sequence shown here is derived from an EMBL/GenBank/DDBJ whole genome shotgun (WGS) entry which is preliminary data.</text>
</comment>
<dbReference type="InterPro" id="IPR006680">
    <property type="entry name" value="Amidohydro-rel"/>
</dbReference>
<dbReference type="PANTHER" id="PTHR11113:SF2">
    <property type="entry name" value="ADENINE DEAMINASE"/>
    <property type="match status" value="1"/>
</dbReference>
<dbReference type="Proteomes" id="UP001629249">
    <property type="component" value="Unassembled WGS sequence"/>
</dbReference>
<dbReference type="Pfam" id="PF13382">
    <property type="entry name" value="Adenine_deam_C"/>
    <property type="match status" value="1"/>
</dbReference>
<evidence type="ECO:0000259" key="5">
    <source>
        <dbReference type="Pfam" id="PF01979"/>
    </source>
</evidence>
<dbReference type="Gene3D" id="3.20.20.140">
    <property type="entry name" value="Metal-dependent hydrolases"/>
    <property type="match status" value="1"/>
</dbReference>
<dbReference type="PANTHER" id="PTHR11113">
    <property type="entry name" value="N-ACETYLGLUCOSAMINE-6-PHOSPHATE DEACETYLASE"/>
    <property type="match status" value="1"/>
</dbReference>
<reference evidence="7 8" key="1">
    <citation type="journal article" date="2024" name="Chem. Sci.">
        <title>Discovery of megapolipeptins by genome mining of a Burkholderiales bacteria collection.</title>
        <authorList>
            <person name="Paulo B.S."/>
            <person name="Recchia M.J.J."/>
            <person name="Lee S."/>
            <person name="Fergusson C.H."/>
            <person name="Romanowski S.B."/>
            <person name="Hernandez A."/>
            <person name="Krull N."/>
            <person name="Liu D.Y."/>
            <person name="Cavanagh H."/>
            <person name="Bos A."/>
            <person name="Gray C.A."/>
            <person name="Murphy B.T."/>
            <person name="Linington R.G."/>
            <person name="Eustaquio A.S."/>
        </authorList>
    </citation>
    <scope>NUCLEOTIDE SEQUENCE [LARGE SCALE GENOMIC DNA]</scope>
    <source>
        <strain evidence="7 8">RL16-012-BIC-B</strain>
    </source>
</reference>
<keyword evidence="3" id="KW-0378">Hydrolase</keyword>
<dbReference type="SUPFAM" id="SSF51338">
    <property type="entry name" value="Composite domain of metallo-dependent hydrolases"/>
    <property type="match status" value="1"/>
</dbReference>
<name>A0ABW8ZUE8_9BURK</name>
<dbReference type="SUPFAM" id="SSF51556">
    <property type="entry name" value="Metallo-dependent hydrolases"/>
    <property type="match status" value="1"/>
</dbReference>
<comment type="catalytic activity">
    <reaction evidence="4">
        <text>adenine + H2O + H(+) = hypoxanthine + NH4(+)</text>
        <dbReference type="Rhea" id="RHEA:23688"/>
        <dbReference type="ChEBI" id="CHEBI:15377"/>
        <dbReference type="ChEBI" id="CHEBI:15378"/>
        <dbReference type="ChEBI" id="CHEBI:16708"/>
        <dbReference type="ChEBI" id="CHEBI:17368"/>
        <dbReference type="ChEBI" id="CHEBI:28938"/>
        <dbReference type="EC" id="3.5.4.2"/>
    </reaction>
</comment>
<dbReference type="InterPro" id="IPR026912">
    <property type="entry name" value="Adenine_deam_C"/>
</dbReference>
<dbReference type="Gene3D" id="2.30.40.10">
    <property type="entry name" value="Urease, subunit C, domain 1"/>
    <property type="match status" value="1"/>
</dbReference>
<evidence type="ECO:0000259" key="6">
    <source>
        <dbReference type="Pfam" id="PF13382"/>
    </source>
</evidence>
<dbReference type="EC" id="3.5.4.2" evidence="2"/>
<gene>
    <name evidence="7" type="ORF">PQR66_22415</name>
</gene>
<evidence type="ECO:0000313" key="7">
    <source>
        <dbReference type="EMBL" id="MFL9885811.1"/>
    </source>
</evidence>
<evidence type="ECO:0000313" key="8">
    <source>
        <dbReference type="Proteomes" id="UP001629249"/>
    </source>
</evidence>
<keyword evidence="8" id="KW-1185">Reference proteome</keyword>
<sequence>MRRSKKRTQLINESETTMYQEVSERNVAAPGQHGNASAHYDQVRAIFEVLNGRKEADLLLKNLNILDVHSETVYQGSILVYDKRIIALNPDETAIKVREVFDGEGLYAIPGLIDAHVHFDAQLAHPAAFAEAIVPCGTTTIFSECLDFVSAAGAEAVEATGQLFKNHERLPYRVYAFAPGKKTSVAVTDALLKMDPVIGLGELAHLTYSVGNDDDFRKSALGRAKGGFMNTHWGVTTLSDMMLNYMPAIGAFANHDVWKEDDIEKSVRYGLQTQIKFGVGSSEVIKIMLRAIVKRKWPAENFQLCADNISVDRLLTKGHMDWIVSLCAEMGIEPIKAIKMATLYTARAFRMDNKFGSLTPGRFADIVLTDSLSKINPRFVFKDGELVAKDRKLLKHADIDYSGMVKKPVPGLGDLTPEQLDLVPLEISADGQQAKVYLFDVYGRGHEKFYQEVWVPLRDGKVVAEVGGVKLNRISVVQRYADGKRHVVNGLFKGVYVDRGAVATFWPAPKAYFVAVGQDSAEMCHCLQQVDTYAGGCVVTDNKEVKAVLPLDIYGVQANMNLSELLSATRAVDAALEAMGNRNEGEPVVNKLLTLFISLDRFGFMV</sequence>
<evidence type="ECO:0000256" key="2">
    <source>
        <dbReference type="ARBA" id="ARBA00012782"/>
    </source>
</evidence>
<dbReference type="EMBL" id="JAQQFN010000017">
    <property type="protein sequence ID" value="MFL9885811.1"/>
    <property type="molecule type" value="Genomic_DNA"/>
</dbReference>
<evidence type="ECO:0000256" key="1">
    <source>
        <dbReference type="ARBA" id="ARBA00006773"/>
    </source>
</evidence>